<comment type="caution">
    <text evidence="2">The sequence shown here is derived from an EMBL/GenBank/DDBJ whole genome shotgun (WGS) entry which is preliminary data.</text>
</comment>
<sequence length="181" mass="19715">MWTFPCLYGILTAEQLRKKAKAMRRPDTGKRAAAAGVLSAIVLAAVCIAFAYTVDFLTGGDYFIGKSATAEAVNGIPFHAVIIGGSLTAAAMTVFFLCRRTFELWGMYLSVSISTYIALLVVLFLCLLSGLLDNSPLNRFDFLLYSVIVFPVGAGGGVIVCFLLQIVRRKKENMRARKTVK</sequence>
<feature type="transmembrane region" description="Helical" evidence="1">
    <location>
        <begin position="76"/>
        <end position="98"/>
    </location>
</feature>
<dbReference type="EMBL" id="DVOF01000010">
    <property type="protein sequence ID" value="HIV02027.1"/>
    <property type="molecule type" value="Genomic_DNA"/>
</dbReference>
<reference evidence="2" key="2">
    <citation type="journal article" date="2021" name="PeerJ">
        <title>Extensive microbial diversity within the chicken gut microbiome revealed by metagenomics and culture.</title>
        <authorList>
            <person name="Gilroy R."/>
            <person name="Ravi A."/>
            <person name="Getino M."/>
            <person name="Pursley I."/>
            <person name="Horton D.L."/>
            <person name="Alikhan N.F."/>
            <person name="Baker D."/>
            <person name="Gharbi K."/>
            <person name="Hall N."/>
            <person name="Watson M."/>
            <person name="Adriaenssens E.M."/>
            <person name="Foster-Nyarko E."/>
            <person name="Jarju S."/>
            <person name="Secka A."/>
            <person name="Antonio M."/>
            <person name="Oren A."/>
            <person name="Chaudhuri R.R."/>
            <person name="La Ragione R."/>
            <person name="Hildebrand F."/>
            <person name="Pallen M.J."/>
        </authorList>
    </citation>
    <scope>NUCLEOTIDE SEQUENCE</scope>
    <source>
        <strain evidence="2">4920</strain>
    </source>
</reference>
<feature type="transmembrane region" description="Helical" evidence="1">
    <location>
        <begin position="32"/>
        <end position="52"/>
    </location>
</feature>
<proteinExistence type="predicted"/>
<evidence type="ECO:0000256" key="1">
    <source>
        <dbReference type="SAM" id="Phobius"/>
    </source>
</evidence>
<name>A0A9D1NF77_9FIRM</name>
<reference evidence="2" key="1">
    <citation type="submission" date="2020-10" db="EMBL/GenBank/DDBJ databases">
        <authorList>
            <person name="Gilroy R."/>
        </authorList>
    </citation>
    <scope>NUCLEOTIDE SEQUENCE</scope>
    <source>
        <strain evidence="2">4920</strain>
    </source>
</reference>
<protein>
    <submittedName>
        <fullName evidence="2">Uncharacterized protein</fullName>
    </submittedName>
</protein>
<feature type="transmembrane region" description="Helical" evidence="1">
    <location>
        <begin position="142"/>
        <end position="167"/>
    </location>
</feature>
<organism evidence="2 3">
    <name type="scientific">Candidatus Aphodoplasma excrementigallinarum</name>
    <dbReference type="NCBI Taxonomy" id="2840673"/>
    <lineage>
        <taxon>Bacteria</taxon>
        <taxon>Bacillati</taxon>
        <taxon>Bacillota</taxon>
        <taxon>Clostridia</taxon>
        <taxon>Eubacteriales</taxon>
        <taxon>Candidatus Aphodoplasma</taxon>
    </lineage>
</organism>
<feature type="transmembrane region" description="Helical" evidence="1">
    <location>
        <begin position="105"/>
        <end position="130"/>
    </location>
</feature>
<keyword evidence="1" id="KW-0812">Transmembrane</keyword>
<dbReference type="Proteomes" id="UP000886743">
    <property type="component" value="Unassembled WGS sequence"/>
</dbReference>
<keyword evidence="1" id="KW-1133">Transmembrane helix</keyword>
<gene>
    <name evidence="2" type="ORF">IAC74_00525</name>
</gene>
<evidence type="ECO:0000313" key="3">
    <source>
        <dbReference type="Proteomes" id="UP000886743"/>
    </source>
</evidence>
<accession>A0A9D1NF77</accession>
<evidence type="ECO:0000313" key="2">
    <source>
        <dbReference type="EMBL" id="HIV02027.1"/>
    </source>
</evidence>
<dbReference type="AlphaFoldDB" id="A0A9D1NF77"/>
<keyword evidence="1" id="KW-0472">Membrane</keyword>